<keyword evidence="10" id="KW-1185">Reference proteome</keyword>
<dbReference type="Gene3D" id="1.20.1250.20">
    <property type="entry name" value="MFS general substrate transporter like domains"/>
    <property type="match status" value="1"/>
</dbReference>
<proteinExistence type="predicted"/>
<evidence type="ECO:0000256" key="7">
    <source>
        <dbReference type="SAM" id="Phobius"/>
    </source>
</evidence>
<feature type="transmembrane region" description="Helical" evidence="7">
    <location>
        <begin position="75"/>
        <end position="92"/>
    </location>
</feature>
<dbReference type="PRINTS" id="PR01035">
    <property type="entry name" value="TCRTETA"/>
</dbReference>
<dbReference type="OrthoDB" id="419616at2759"/>
<dbReference type="GO" id="GO:0016020">
    <property type="term" value="C:membrane"/>
    <property type="evidence" value="ECO:0007669"/>
    <property type="project" value="UniProtKB-SubCell"/>
</dbReference>
<dbReference type="Proteomes" id="UP000077266">
    <property type="component" value="Unassembled WGS sequence"/>
</dbReference>
<feature type="transmembrane region" description="Helical" evidence="7">
    <location>
        <begin position="161"/>
        <end position="183"/>
    </location>
</feature>
<evidence type="ECO:0000256" key="2">
    <source>
        <dbReference type="ARBA" id="ARBA00022448"/>
    </source>
</evidence>
<dbReference type="InterPro" id="IPR020846">
    <property type="entry name" value="MFS_dom"/>
</dbReference>
<evidence type="ECO:0000256" key="6">
    <source>
        <dbReference type="SAM" id="MobiDB-lite"/>
    </source>
</evidence>
<evidence type="ECO:0000313" key="10">
    <source>
        <dbReference type="Proteomes" id="UP000077266"/>
    </source>
</evidence>
<dbReference type="InterPro" id="IPR011701">
    <property type="entry name" value="MFS"/>
</dbReference>
<feature type="transmembrane region" description="Helical" evidence="7">
    <location>
        <begin position="327"/>
        <end position="345"/>
    </location>
</feature>
<feature type="region of interest" description="Disordered" evidence="6">
    <location>
        <begin position="1"/>
        <end position="23"/>
    </location>
</feature>
<dbReference type="InterPro" id="IPR036259">
    <property type="entry name" value="MFS_trans_sf"/>
</dbReference>
<feature type="transmembrane region" description="Helical" evidence="7">
    <location>
        <begin position="261"/>
        <end position="282"/>
    </location>
</feature>
<feature type="domain" description="Major facilitator superfamily (MFS) profile" evidence="8">
    <location>
        <begin position="33"/>
        <end position="454"/>
    </location>
</feature>
<feature type="transmembrane region" description="Helical" evidence="7">
    <location>
        <begin position="294"/>
        <end position="315"/>
    </location>
</feature>
<dbReference type="PROSITE" id="PS50850">
    <property type="entry name" value="MFS"/>
    <property type="match status" value="1"/>
</dbReference>
<evidence type="ECO:0000313" key="9">
    <source>
        <dbReference type="EMBL" id="KZV92446.1"/>
    </source>
</evidence>
<feature type="transmembrane region" description="Helical" evidence="7">
    <location>
        <begin position="129"/>
        <end position="149"/>
    </location>
</feature>
<dbReference type="SUPFAM" id="SSF103473">
    <property type="entry name" value="MFS general substrate transporter"/>
    <property type="match status" value="1"/>
</dbReference>
<feature type="transmembrane region" description="Helical" evidence="7">
    <location>
        <begin position="431"/>
        <end position="450"/>
    </location>
</feature>
<dbReference type="PANTHER" id="PTHR23504">
    <property type="entry name" value="MAJOR FACILITATOR SUPERFAMILY DOMAIN-CONTAINING PROTEIN 10"/>
    <property type="match status" value="1"/>
</dbReference>
<dbReference type="AlphaFoldDB" id="A0A165HTN8"/>
<gene>
    <name evidence="9" type="ORF">EXIGLDRAFT_718327</name>
</gene>
<evidence type="ECO:0000256" key="5">
    <source>
        <dbReference type="ARBA" id="ARBA00023136"/>
    </source>
</evidence>
<reference evidence="9 10" key="1">
    <citation type="journal article" date="2016" name="Mol. Biol. Evol.">
        <title>Comparative Genomics of Early-Diverging Mushroom-Forming Fungi Provides Insights into the Origins of Lignocellulose Decay Capabilities.</title>
        <authorList>
            <person name="Nagy L.G."/>
            <person name="Riley R."/>
            <person name="Tritt A."/>
            <person name="Adam C."/>
            <person name="Daum C."/>
            <person name="Floudas D."/>
            <person name="Sun H."/>
            <person name="Yadav J.S."/>
            <person name="Pangilinan J."/>
            <person name="Larsson K.H."/>
            <person name="Matsuura K."/>
            <person name="Barry K."/>
            <person name="Labutti K."/>
            <person name="Kuo R."/>
            <person name="Ohm R.A."/>
            <person name="Bhattacharya S.S."/>
            <person name="Shirouzu T."/>
            <person name="Yoshinaga Y."/>
            <person name="Martin F.M."/>
            <person name="Grigoriev I.V."/>
            <person name="Hibbett D.S."/>
        </authorList>
    </citation>
    <scope>NUCLEOTIDE SEQUENCE [LARGE SCALE GENOMIC DNA]</scope>
    <source>
        <strain evidence="9 10">HHB12029</strain>
    </source>
</reference>
<feature type="transmembrane region" description="Helical" evidence="7">
    <location>
        <begin position="357"/>
        <end position="382"/>
    </location>
</feature>
<dbReference type="GO" id="GO:0022857">
    <property type="term" value="F:transmembrane transporter activity"/>
    <property type="evidence" value="ECO:0007669"/>
    <property type="project" value="InterPro"/>
</dbReference>
<sequence length="470" mass="50156">MPADDNSNDERTPLLSSSGRGDADVDKPLPIGQVALLCAGSTAEGIAFFTIFPFVNEMIAEVGSVPEAEVGFWSGWIESVFSLTSMIVMLVWGRASDRIGRKPVLTTCLTGMSVAVALFGLARNVWAMIALRALAGVFSGAVVTVRTMLSENSTSRTQARAFSLFAFAGNVGIFTGPLIGGLFADPAAQYPSVFGHVQLLIDYPYLLPGLVSGSLTALVALSNILWLKETLPEQRDEATKTTPPSIKSIVFAPGVRSVLMIYLYGRLLQFLFTALTPLFYYTPVRLGGLGLSPAQISAFIALAGASQAIWLLFIFPPLQKRHGTGNVLRGCALAYPIAFAVFPLIHVLRRAGKYEVFWGTATTWTVLMSGLSMVFAAIQLALNDISPTPHALGTLNGIALSLASGVRSFSPALITNLYAFGVKRHILGGELAWVVMVVIAVGFGGVLRLLPAKSEVRLVEVGGSERDERA</sequence>
<evidence type="ECO:0000259" key="8">
    <source>
        <dbReference type="PROSITE" id="PS50850"/>
    </source>
</evidence>
<comment type="subcellular location">
    <subcellularLocation>
        <location evidence="1">Membrane</location>
        <topology evidence="1">Multi-pass membrane protein</topology>
    </subcellularLocation>
</comment>
<protein>
    <submittedName>
        <fullName evidence="9">MFS general substrate transporter</fullName>
    </submittedName>
</protein>
<feature type="transmembrane region" description="Helical" evidence="7">
    <location>
        <begin position="34"/>
        <end position="55"/>
    </location>
</feature>
<dbReference type="PANTHER" id="PTHR23504:SF3">
    <property type="entry name" value="MAJOR FACILITATOR SUPERFAMILY (MFS) PROFILE DOMAIN-CONTAINING PROTEIN"/>
    <property type="match status" value="1"/>
</dbReference>
<feature type="transmembrane region" description="Helical" evidence="7">
    <location>
        <begin position="394"/>
        <end position="419"/>
    </location>
</feature>
<dbReference type="CDD" id="cd17330">
    <property type="entry name" value="MFS_SLC46_TetA_like"/>
    <property type="match status" value="1"/>
</dbReference>
<accession>A0A165HTN8</accession>
<evidence type="ECO:0000256" key="4">
    <source>
        <dbReference type="ARBA" id="ARBA00022989"/>
    </source>
</evidence>
<keyword evidence="5 7" id="KW-0472">Membrane</keyword>
<evidence type="ECO:0000256" key="3">
    <source>
        <dbReference type="ARBA" id="ARBA00022692"/>
    </source>
</evidence>
<organism evidence="9 10">
    <name type="scientific">Exidia glandulosa HHB12029</name>
    <dbReference type="NCBI Taxonomy" id="1314781"/>
    <lineage>
        <taxon>Eukaryota</taxon>
        <taxon>Fungi</taxon>
        <taxon>Dikarya</taxon>
        <taxon>Basidiomycota</taxon>
        <taxon>Agaricomycotina</taxon>
        <taxon>Agaricomycetes</taxon>
        <taxon>Auriculariales</taxon>
        <taxon>Exidiaceae</taxon>
        <taxon>Exidia</taxon>
    </lineage>
</organism>
<dbReference type="EMBL" id="KV426008">
    <property type="protein sequence ID" value="KZV92446.1"/>
    <property type="molecule type" value="Genomic_DNA"/>
</dbReference>
<dbReference type="Pfam" id="PF07690">
    <property type="entry name" value="MFS_1"/>
    <property type="match status" value="1"/>
</dbReference>
<keyword evidence="3 7" id="KW-0812">Transmembrane</keyword>
<keyword evidence="2" id="KW-0813">Transport</keyword>
<dbReference type="InParanoid" id="A0A165HTN8"/>
<dbReference type="InterPro" id="IPR001958">
    <property type="entry name" value="Tet-R_TetA/multi-R_MdtG-like"/>
</dbReference>
<evidence type="ECO:0000256" key="1">
    <source>
        <dbReference type="ARBA" id="ARBA00004141"/>
    </source>
</evidence>
<feature type="transmembrane region" description="Helical" evidence="7">
    <location>
        <begin position="104"/>
        <end position="123"/>
    </location>
</feature>
<name>A0A165HTN8_EXIGL</name>
<feature type="transmembrane region" description="Helical" evidence="7">
    <location>
        <begin position="203"/>
        <end position="226"/>
    </location>
</feature>
<keyword evidence="4 7" id="KW-1133">Transmembrane helix</keyword>